<dbReference type="Gene3D" id="1.10.10.10">
    <property type="entry name" value="Winged helix-like DNA-binding domain superfamily/Winged helix DNA-binding domain"/>
    <property type="match status" value="1"/>
</dbReference>
<dbReference type="InterPro" id="IPR001867">
    <property type="entry name" value="OmpR/PhoB-type_DNA-bd"/>
</dbReference>
<dbReference type="InterPro" id="IPR027417">
    <property type="entry name" value="P-loop_NTPase"/>
</dbReference>
<evidence type="ECO:0000256" key="3">
    <source>
        <dbReference type="ARBA" id="ARBA00023125"/>
    </source>
</evidence>
<evidence type="ECO:0000256" key="2">
    <source>
        <dbReference type="ARBA" id="ARBA00023015"/>
    </source>
</evidence>
<evidence type="ECO:0000313" key="7">
    <source>
        <dbReference type="EMBL" id="SEN04064.1"/>
    </source>
</evidence>
<keyword evidence="4" id="KW-0804">Transcription</keyword>
<reference evidence="7 8" key="1">
    <citation type="submission" date="2016-10" db="EMBL/GenBank/DDBJ databases">
        <authorList>
            <person name="de Groot N.N."/>
        </authorList>
    </citation>
    <scope>NUCLEOTIDE SEQUENCE [LARGE SCALE GENOMIC DNA]</scope>
    <source>
        <strain evidence="7 8">DSM 43357</strain>
    </source>
</reference>
<keyword evidence="3 5" id="KW-0238">DNA-binding</keyword>
<dbReference type="AlphaFoldDB" id="A0A1H8DB71"/>
<dbReference type="SMART" id="SM00862">
    <property type="entry name" value="Trans_reg_C"/>
    <property type="match status" value="1"/>
</dbReference>
<dbReference type="PANTHER" id="PTHR35807">
    <property type="entry name" value="TRANSCRIPTIONAL REGULATOR REDD-RELATED"/>
    <property type="match status" value="1"/>
</dbReference>
<dbReference type="GO" id="GO:0006355">
    <property type="term" value="P:regulation of DNA-templated transcription"/>
    <property type="evidence" value="ECO:0007669"/>
    <property type="project" value="InterPro"/>
</dbReference>
<dbReference type="InterPro" id="IPR041664">
    <property type="entry name" value="AAA_16"/>
</dbReference>
<organism evidence="7 8">
    <name type="scientific">Nonomuraea pusilla</name>
    <dbReference type="NCBI Taxonomy" id="46177"/>
    <lineage>
        <taxon>Bacteria</taxon>
        <taxon>Bacillati</taxon>
        <taxon>Actinomycetota</taxon>
        <taxon>Actinomycetes</taxon>
        <taxon>Streptosporangiales</taxon>
        <taxon>Streptosporangiaceae</taxon>
        <taxon>Nonomuraea</taxon>
    </lineage>
</organism>
<name>A0A1H8DB71_9ACTN</name>
<dbReference type="PROSITE" id="PS51755">
    <property type="entry name" value="OMPR_PHOB"/>
    <property type="match status" value="1"/>
</dbReference>
<evidence type="ECO:0000313" key="8">
    <source>
        <dbReference type="Proteomes" id="UP000198953"/>
    </source>
</evidence>
<dbReference type="Proteomes" id="UP000198953">
    <property type="component" value="Unassembled WGS sequence"/>
</dbReference>
<dbReference type="InterPro" id="IPR036388">
    <property type="entry name" value="WH-like_DNA-bd_sf"/>
</dbReference>
<keyword evidence="8" id="KW-1185">Reference proteome</keyword>
<evidence type="ECO:0000256" key="1">
    <source>
        <dbReference type="ARBA" id="ARBA00005820"/>
    </source>
</evidence>
<feature type="domain" description="OmpR/PhoB-type" evidence="6">
    <location>
        <begin position="1"/>
        <end position="108"/>
    </location>
</feature>
<dbReference type="Pfam" id="PF03704">
    <property type="entry name" value="BTAD"/>
    <property type="match status" value="1"/>
</dbReference>
<dbReference type="InterPro" id="IPR011990">
    <property type="entry name" value="TPR-like_helical_dom_sf"/>
</dbReference>
<feature type="DNA-binding region" description="OmpR/PhoB-type" evidence="5">
    <location>
        <begin position="1"/>
        <end position="108"/>
    </location>
</feature>
<dbReference type="InterPro" id="IPR051677">
    <property type="entry name" value="AfsR-DnrI-RedD_regulator"/>
</dbReference>
<dbReference type="SUPFAM" id="SSF46894">
    <property type="entry name" value="C-terminal effector domain of the bipartite response regulators"/>
    <property type="match status" value="1"/>
</dbReference>
<evidence type="ECO:0000256" key="5">
    <source>
        <dbReference type="PROSITE-ProRule" id="PRU01091"/>
    </source>
</evidence>
<dbReference type="SUPFAM" id="SSF48452">
    <property type="entry name" value="TPR-like"/>
    <property type="match status" value="1"/>
</dbReference>
<dbReference type="InterPro" id="IPR016032">
    <property type="entry name" value="Sig_transdc_resp-reg_C-effctor"/>
</dbReference>
<keyword evidence="2" id="KW-0805">Transcription regulation</keyword>
<evidence type="ECO:0000256" key="4">
    <source>
        <dbReference type="ARBA" id="ARBA00023163"/>
    </source>
</evidence>
<sequence>MPDERIGEAEVEFRVLGPLEVRVPGGAPVALGGPRPRAVLARLLIAQGAVVATDTLIADLYGDAPPPSAVPTLHSYVSNLRRAVEPGRGPRTPPRLLVGRPPGYLLAAEDVDAARFADLVSRAEFRGPAEALACLDEALALWRGTPYEEFRDERWAVTEVARLCELRLVAVERRARALLDLGRPQAVINELEAETAANPLRERLWSLLALSLYRTGRQAEALAVLRRAGRLLADELGLDPGPELRALEEDILRQVDTLEPVTDAAVLPAPAPRPAGDALRGRDEQLAELVALAGRDGLAAGTVRGEPGIGKTRLLEAFDEHCSTRLGRLVLWGRCHDAEGTPPLWPWTQVFGALEQHCPPPGGESAAGLLDVEPRDGSPDALLLRRNQALAAWLTAAARAQPLVVLLDDLQWADSASLGLLRDLVVLTAPHGVQITVVAAFRTGARDVPNPLPRHDLLRLRVGGLAPDAVRAVAADMGVKLDTRSVLRMTDCTGGNPFFLRESLKLLAGAAGGDLAGDLPVDRVPDAVTELVRMRLDALDDVNRVLAVAAVIGREFDPVLVAGAAGDGAYDVLDLAVKEGLLDTRGRKLAFAHDLLREALVRDLPPLRKAAVHRDVAAALAARPSADVAVIAHHAVQAGPAGYAEAVRWASAAAEQAELRLAYAESATWLGHAVEAHDGAGGDPAEHVELLLRQVRALLLAGDPIGARNVRAAAMRAADRVGCASDLLVRALTALDTPAVWTLRDPYEAVELRLVHRFERALAALPAADSPERAMLLAGLAQELYDGTGDPRGDELSAQAVAMARRLGDRRLLMRTLNARHQSLPQPQRVPELMEITRELHRLSEGEPGFELLAHMMDTHNRLELFDVEAADRAAARCEALLDRLPLPWPRFQHTLWRANRVALDGRFDDADALYEDAAAQARHLGVWHAAQAVTMGRIGLSYHRGAIADAGPLIDAVRGVHPTLDHDARTLQLCAQGRLEEARRLNGGPRPAPPLDWSWLTMTCLRAAAVAALGRAHECRALYATLLPYEGRVSALSAVLCAGPVDWYLALLASAAGRREVALGHLAALERRAEAAGLRWWRDRAAGTASRCPARPRLHLAADATGPARS</sequence>
<protein>
    <submittedName>
        <fullName evidence="7">Transcriptional regulatory protein, C terminal</fullName>
    </submittedName>
</protein>
<evidence type="ECO:0000259" key="6">
    <source>
        <dbReference type="PROSITE" id="PS51755"/>
    </source>
</evidence>
<dbReference type="SMART" id="SM01043">
    <property type="entry name" value="BTAD"/>
    <property type="match status" value="1"/>
</dbReference>
<dbReference type="Gene3D" id="1.25.40.10">
    <property type="entry name" value="Tetratricopeptide repeat domain"/>
    <property type="match status" value="1"/>
</dbReference>
<dbReference type="STRING" id="46177.SAMN05660976_06662"/>
<dbReference type="GO" id="GO:0003677">
    <property type="term" value="F:DNA binding"/>
    <property type="evidence" value="ECO:0007669"/>
    <property type="project" value="UniProtKB-UniRule"/>
</dbReference>
<dbReference type="CDD" id="cd15831">
    <property type="entry name" value="BTAD"/>
    <property type="match status" value="1"/>
</dbReference>
<dbReference type="PANTHER" id="PTHR35807:SF1">
    <property type="entry name" value="TRANSCRIPTIONAL REGULATOR REDD"/>
    <property type="match status" value="1"/>
</dbReference>
<dbReference type="SUPFAM" id="SSF52540">
    <property type="entry name" value="P-loop containing nucleoside triphosphate hydrolases"/>
    <property type="match status" value="1"/>
</dbReference>
<proteinExistence type="inferred from homology"/>
<accession>A0A1H8DB71</accession>
<comment type="similarity">
    <text evidence="1">Belongs to the AfsR/DnrI/RedD regulatory family.</text>
</comment>
<dbReference type="EMBL" id="FOBF01000021">
    <property type="protein sequence ID" value="SEN04064.1"/>
    <property type="molecule type" value="Genomic_DNA"/>
</dbReference>
<dbReference type="InterPro" id="IPR005158">
    <property type="entry name" value="BTAD"/>
</dbReference>
<dbReference type="GO" id="GO:0000160">
    <property type="term" value="P:phosphorelay signal transduction system"/>
    <property type="evidence" value="ECO:0007669"/>
    <property type="project" value="InterPro"/>
</dbReference>
<dbReference type="Pfam" id="PF13191">
    <property type="entry name" value="AAA_16"/>
    <property type="match status" value="1"/>
</dbReference>
<gene>
    <name evidence="7" type="ORF">SAMN05660976_06662</name>
</gene>